<dbReference type="Pfam" id="PF22638">
    <property type="entry name" value="FlgK_D1"/>
    <property type="match status" value="1"/>
</dbReference>
<dbReference type="EMBL" id="JAAGWF010000008">
    <property type="protein sequence ID" value="NEK57842.1"/>
    <property type="molecule type" value="Genomic_DNA"/>
</dbReference>
<dbReference type="PANTHER" id="PTHR30033:SF1">
    <property type="entry name" value="FLAGELLAR HOOK-ASSOCIATED PROTEIN 1"/>
    <property type="match status" value="1"/>
</dbReference>
<keyword evidence="6" id="KW-0975">Bacterial flagellum</keyword>
<comment type="similarity">
    <text evidence="3">Belongs to the flagella basal body rod proteins family.</text>
</comment>
<evidence type="ECO:0000256" key="3">
    <source>
        <dbReference type="ARBA" id="ARBA00009677"/>
    </source>
</evidence>
<dbReference type="Pfam" id="PF00460">
    <property type="entry name" value="Flg_bb_rod"/>
    <property type="match status" value="1"/>
</dbReference>
<comment type="caution">
    <text evidence="10">The sequence shown here is derived from an EMBL/GenBank/DDBJ whole genome shotgun (WGS) entry which is preliminary data.</text>
</comment>
<feature type="domain" description="Flagellar hook-associated protein FlgK helical" evidence="9">
    <location>
        <begin position="102"/>
        <end position="333"/>
    </location>
</feature>
<organism evidence="10 11">
    <name type="scientific">Geodermatophilus sabuli</name>
    <dbReference type="NCBI Taxonomy" id="1564158"/>
    <lineage>
        <taxon>Bacteria</taxon>
        <taxon>Bacillati</taxon>
        <taxon>Actinomycetota</taxon>
        <taxon>Actinomycetes</taxon>
        <taxon>Geodermatophilales</taxon>
        <taxon>Geodermatophilaceae</taxon>
        <taxon>Geodermatophilus</taxon>
    </lineage>
</organism>
<dbReference type="InterPro" id="IPR010930">
    <property type="entry name" value="Flg_bb/hook_C_dom"/>
</dbReference>
<dbReference type="RefSeq" id="WP_163481011.1">
    <property type="nucleotide sequence ID" value="NZ_JAAGWF010000008.1"/>
</dbReference>
<evidence type="ECO:0000259" key="7">
    <source>
        <dbReference type="Pfam" id="PF00460"/>
    </source>
</evidence>
<dbReference type="GO" id="GO:0005576">
    <property type="term" value="C:extracellular region"/>
    <property type="evidence" value="ECO:0007669"/>
    <property type="project" value="UniProtKB-SubCell"/>
</dbReference>
<dbReference type="GO" id="GO:0005198">
    <property type="term" value="F:structural molecule activity"/>
    <property type="evidence" value="ECO:0007669"/>
    <property type="project" value="InterPro"/>
</dbReference>
<dbReference type="GO" id="GO:0044780">
    <property type="term" value="P:bacterial-type flagellum assembly"/>
    <property type="evidence" value="ECO:0007669"/>
    <property type="project" value="InterPro"/>
</dbReference>
<proteinExistence type="inferred from homology"/>
<keyword evidence="10" id="KW-0966">Cell projection</keyword>
<protein>
    <recommendedName>
        <fullName evidence="4">Flagellar hook-associated protein 1</fullName>
    </recommendedName>
</protein>
<name>A0A7K3VZ16_9ACTN</name>
<sequence>MSTFGSLNTATTALWAQRRGLDVTGQNIANVNTEGYSRQRAELRAMGGTGVAAFYSVSPATSGGVKVEDVIRIRDSFLEGRGHLELGNHARLTAETEALGLVEQAFREPGDTGIQSLLSDMWSGWGDVANAPKDEAARSQVLQRTSTLVAGINTADAALVAQWGQNRDNIEVLVSDVNSSSRSIAELNHAIARASLTGMPVNELTDRRDVLVMKLAGQVGATARPGADGAVDVVVGGISLVSGSTATALEVQGTLAADDLRNPGFADRPRIVTTPGGVTIPAGGQAGGQLTALNSVVPEYRARLDQLAQDLASALNTAHRKGFDRNGDPGTDLLGAKGGATTITAANLRLEITDPLKVAASSVGPTAGVPALDSGNADALSELRLRPSGPDADYRRMIVDLGVQGAVSKRNLDIQSVVLTQVDAARESVSGVNLDEEMSNMLQFQHAYSAAARMVTAIDEALDVLINRTGVVGR</sequence>
<feature type="domain" description="Flagellar basal-body/hook protein C-terminal" evidence="8">
    <location>
        <begin position="429"/>
        <end position="467"/>
    </location>
</feature>
<dbReference type="SUPFAM" id="SSF64518">
    <property type="entry name" value="Phase 1 flagellin"/>
    <property type="match status" value="1"/>
</dbReference>
<dbReference type="InterPro" id="IPR053927">
    <property type="entry name" value="FlgK_helical"/>
</dbReference>
<comment type="subcellular location">
    <subcellularLocation>
        <location evidence="1">Bacterial flagellum</location>
    </subcellularLocation>
    <subcellularLocation>
        <location evidence="2">Secreted</location>
    </subcellularLocation>
</comment>
<evidence type="ECO:0000313" key="10">
    <source>
        <dbReference type="EMBL" id="NEK57842.1"/>
    </source>
</evidence>
<keyword evidence="10" id="KW-0969">Cilium</keyword>
<dbReference type="AlphaFoldDB" id="A0A7K3VZ16"/>
<accession>A0A7K3VZ16</accession>
<dbReference type="Proteomes" id="UP000470246">
    <property type="component" value="Unassembled WGS sequence"/>
</dbReference>
<keyword evidence="5" id="KW-0964">Secreted</keyword>
<evidence type="ECO:0000259" key="9">
    <source>
        <dbReference type="Pfam" id="PF22638"/>
    </source>
</evidence>
<dbReference type="Pfam" id="PF06429">
    <property type="entry name" value="Flg_bbr_C"/>
    <property type="match status" value="1"/>
</dbReference>
<evidence type="ECO:0000256" key="2">
    <source>
        <dbReference type="ARBA" id="ARBA00004613"/>
    </source>
</evidence>
<dbReference type="PANTHER" id="PTHR30033">
    <property type="entry name" value="FLAGELLAR HOOK-ASSOCIATED PROTEIN 1"/>
    <property type="match status" value="1"/>
</dbReference>
<dbReference type="InterPro" id="IPR002371">
    <property type="entry name" value="FlgK"/>
</dbReference>
<keyword evidence="10" id="KW-0282">Flagellum</keyword>
<gene>
    <name evidence="10" type="primary">flgK</name>
    <name evidence="10" type="ORF">GCU56_08155</name>
</gene>
<evidence type="ECO:0000259" key="8">
    <source>
        <dbReference type="Pfam" id="PF06429"/>
    </source>
</evidence>
<evidence type="ECO:0000256" key="1">
    <source>
        <dbReference type="ARBA" id="ARBA00004365"/>
    </source>
</evidence>
<evidence type="ECO:0000256" key="5">
    <source>
        <dbReference type="ARBA" id="ARBA00022525"/>
    </source>
</evidence>
<keyword evidence="11" id="KW-1185">Reference proteome</keyword>
<dbReference type="GO" id="GO:0009424">
    <property type="term" value="C:bacterial-type flagellum hook"/>
    <property type="evidence" value="ECO:0007669"/>
    <property type="project" value="InterPro"/>
</dbReference>
<reference evidence="10 11" key="1">
    <citation type="submission" date="2020-02" db="EMBL/GenBank/DDBJ databases">
        <title>Geodermatophilus sabuli CPCC 205279 I12A-02694.</title>
        <authorList>
            <person name="Jiang Z."/>
        </authorList>
    </citation>
    <scope>NUCLEOTIDE SEQUENCE [LARGE SCALE GENOMIC DNA]</scope>
    <source>
        <strain evidence="10 11">I12A-02694</strain>
    </source>
</reference>
<evidence type="ECO:0000313" key="11">
    <source>
        <dbReference type="Proteomes" id="UP000470246"/>
    </source>
</evidence>
<evidence type="ECO:0000256" key="6">
    <source>
        <dbReference type="ARBA" id="ARBA00023143"/>
    </source>
</evidence>
<evidence type="ECO:0000256" key="4">
    <source>
        <dbReference type="ARBA" id="ARBA00016244"/>
    </source>
</evidence>
<feature type="domain" description="Flagellar basal body rod protein N-terminal" evidence="7">
    <location>
        <begin position="7"/>
        <end position="36"/>
    </location>
</feature>
<dbReference type="NCBIfam" id="TIGR02492">
    <property type="entry name" value="flgK_ends"/>
    <property type="match status" value="1"/>
</dbReference>
<dbReference type="InterPro" id="IPR001444">
    <property type="entry name" value="Flag_bb_rod_N"/>
</dbReference>